<dbReference type="Gene3D" id="3.40.710.10">
    <property type="entry name" value="DD-peptidase/beta-lactamase superfamily"/>
    <property type="match status" value="1"/>
</dbReference>
<reference evidence="2" key="1">
    <citation type="journal article" date="2015" name="Nature">
        <title>Complex archaea that bridge the gap between prokaryotes and eukaryotes.</title>
        <authorList>
            <person name="Spang A."/>
            <person name="Saw J.H."/>
            <person name="Jorgensen S.L."/>
            <person name="Zaremba-Niedzwiedzka K."/>
            <person name="Martijn J."/>
            <person name="Lind A.E."/>
            <person name="van Eijk R."/>
            <person name="Schleper C."/>
            <person name="Guy L."/>
            <person name="Ettema T.J."/>
        </authorList>
    </citation>
    <scope>NUCLEOTIDE SEQUENCE</scope>
</reference>
<evidence type="ECO:0000259" key="1">
    <source>
        <dbReference type="Pfam" id="PF00144"/>
    </source>
</evidence>
<dbReference type="InterPro" id="IPR050789">
    <property type="entry name" value="Diverse_Enzym_Activities"/>
</dbReference>
<evidence type="ECO:0000313" key="2">
    <source>
        <dbReference type="EMBL" id="KKL79604.1"/>
    </source>
</evidence>
<dbReference type="Pfam" id="PF00144">
    <property type="entry name" value="Beta-lactamase"/>
    <property type="match status" value="1"/>
</dbReference>
<dbReference type="EMBL" id="LAZR01023120">
    <property type="protein sequence ID" value="KKL79604.1"/>
    <property type="molecule type" value="Genomic_DNA"/>
</dbReference>
<organism evidence="2">
    <name type="scientific">marine sediment metagenome</name>
    <dbReference type="NCBI Taxonomy" id="412755"/>
    <lineage>
        <taxon>unclassified sequences</taxon>
        <taxon>metagenomes</taxon>
        <taxon>ecological metagenomes</taxon>
    </lineage>
</organism>
<sequence length="164" mass="17978">SKWFGDAEDGVNVLLNSPTESLESAPHKVFRGGHGLVSTAPDYLRFCRMLLNKGELDGKKLLSRKTVELITANHISPGLMPLELEGEELFGYGFGLGFRVLTDVGQGQTMGSKGEFGWAGASSTYFWIDPVEEFIGIQMAQFQPGGHYPIADDFRVTAYQSIVD</sequence>
<feature type="domain" description="Beta-lactamase-related" evidence="1">
    <location>
        <begin position="21"/>
        <end position="152"/>
    </location>
</feature>
<dbReference type="SUPFAM" id="SSF56601">
    <property type="entry name" value="beta-lactamase/transpeptidase-like"/>
    <property type="match status" value="1"/>
</dbReference>
<name>A0A0F9EZV1_9ZZZZ</name>
<accession>A0A0F9EZV1</accession>
<gene>
    <name evidence="2" type="ORF">LCGC14_2013120</name>
</gene>
<dbReference type="AlphaFoldDB" id="A0A0F9EZV1"/>
<comment type="caution">
    <text evidence="2">The sequence shown here is derived from an EMBL/GenBank/DDBJ whole genome shotgun (WGS) entry which is preliminary data.</text>
</comment>
<proteinExistence type="predicted"/>
<dbReference type="PANTHER" id="PTHR43283">
    <property type="entry name" value="BETA-LACTAMASE-RELATED"/>
    <property type="match status" value="1"/>
</dbReference>
<feature type="non-terminal residue" evidence="2">
    <location>
        <position position="1"/>
    </location>
</feature>
<dbReference type="InterPro" id="IPR012338">
    <property type="entry name" value="Beta-lactam/transpept-like"/>
</dbReference>
<dbReference type="PANTHER" id="PTHR43283:SF3">
    <property type="entry name" value="BETA-LACTAMASE FAMILY PROTEIN (AFU_ORTHOLOGUE AFUA_5G07500)"/>
    <property type="match status" value="1"/>
</dbReference>
<dbReference type="InterPro" id="IPR001466">
    <property type="entry name" value="Beta-lactam-related"/>
</dbReference>
<protein>
    <recommendedName>
        <fullName evidence="1">Beta-lactamase-related domain-containing protein</fullName>
    </recommendedName>
</protein>